<evidence type="ECO:0000313" key="9">
    <source>
        <dbReference type="EMBL" id="AEK61663.1"/>
    </source>
</evidence>
<evidence type="ECO:0000256" key="3">
    <source>
        <dbReference type="ARBA" id="ARBA00022448"/>
    </source>
</evidence>
<comment type="similarity">
    <text evidence="2">Belongs to the outer membrane factor (OMF) (TC 1.B.17) family.</text>
</comment>
<dbReference type="Gene3D" id="1.20.1600.10">
    <property type="entry name" value="Outer membrane efflux proteins (OEP)"/>
    <property type="match status" value="1"/>
</dbReference>
<dbReference type="GO" id="GO:1990281">
    <property type="term" value="C:efflux pump complex"/>
    <property type="evidence" value="ECO:0007669"/>
    <property type="project" value="TreeGrafter"/>
</dbReference>
<reference evidence="9 10" key="1">
    <citation type="journal article" date="2004" name="Environ. Microbiol.">
        <title>Phylogeny-function analysis of (meta)genomic libraries: screening for expression of ribosomal RNA genes by large-insert library fluorescent in situ hybridization (LIL-FISH).</title>
        <authorList>
            <person name="Leveau J.H."/>
            <person name="Gerards S."/>
            <person name="de Boer W."/>
            <person name="van Veen J.A."/>
        </authorList>
    </citation>
    <scope>NUCLEOTIDE SEQUENCE [LARGE SCALE GENOMIC DNA]</scope>
    <source>
        <strain evidence="9 10">Ter331</strain>
    </source>
</reference>
<dbReference type="Pfam" id="PF02321">
    <property type="entry name" value="OEP"/>
    <property type="match status" value="2"/>
</dbReference>
<reference evidence="9 10" key="3">
    <citation type="journal article" date="2008" name="FEMS Microbiol. Ecol.">
        <title>Identification and characterization of genes underlying chitinolysis in Collimonas fungivorans Ter331.</title>
        <authorList>
            <person name="Fritsche K."/>
            <person name="de Boer W."/>
            <person name="Gerards S."/>
            <person name="van den Berg M."/>
            <person name="van Veen J.A."/>
            <person name="Leveau J.H."/>
        </authorList>
    </citation>
    <scope>NUCLEOTIDE SEQUENCE [LARGE SCALE GENOMIC DNA]</scope>
    <source>
        <strain evidence="9 10">Ter331</strain>
    </source>
</reference>
<dbReference type="GO" id="GO:0015288">
    <property type="term" value="F:porin activity"/>
    <property type="evidence" value="ECO:0007669"/>
    <property type="project" value="TreeGrafter"/>
</dbReference>
<dbReference type="SUPFAM" id="SSF56954">
    <property type="entry name" value="Outer membrane efflux proteins (OEP)"/>
    <property type="match status" value="1"/>
</dbReference>
<name>G0AGQ0_COLFT</name>
<proteinExistence type="inferred from homology"/>
<reference evidence="10" key="6">
    <citation type="submission" date="2011-05" db="EMBL/GenBank/DDBJ databases">
        <title>Complete sequence of Collimonas fungivorans Ter331.</title>
        <authorList>
            <person name="Leveau J.H."/>
        </authorList>
    </citation>
    <scope>NUCLEOTIDE SEQUENCE [LARGE SCALE GENOMIC DNA]</scope>
    <source>
        <strain evidence="10">Ter331</strain>
    </source>
</reference>
<keyword evidence="3" id="KW-0813">Transport</keyword>
<dbReference type="InterPro" id="IPR003423">
    <property type="entry name" value="OMP_efflux"/>
</dbReference>
<evidence type="ECO:0000256" key="5">
    <source>
        <dbReference type="ARBA" id="ARBA00022692"/>
    </source>
</evidence>
<dbReference type="EMBL" id="CP002745">
    <property type="protein sequence ID" value="AEK61663.1"/>
    <property type="molecule type" value="Genomic_DNA"/>
</dbReference>
<evidence type="ECO:0000256" key="4">
    <source>
        <dbReference type="ARBA" id="ARBA00022452"/>
    </source>
</evidence>
<dbReference type="GO" id="GO:0015562">
    <property type="term" value="F:efflux transmembrane transporter activity"/>
    <property type="evidence" value="ECO:0007669"/>
    <property type="project" value="InterPro"/>
</dbReference>
<feature type="signal peptide" evidence="8">
    <location>
        <begin position="1"/>
        <end position="30"/>
    </location>
</feature>
<keyword evidence="4" id="KW-1134">Transmembrane beta strand</keyword>
<dbReference type="STRING" id="1005048.CFU_1831"/>
<evidence type="ECO:0000256" key="7">
    <source>
        <dbReference type="ARBA" id="ARBA00023237"/>
    </source>
</evidence>
<organism evidence="9 10">
    <name type="scientific">Collimonas fungivorans (strain Ter331)</name>
    <dbReference type="NCBI Taxonomy" id="1005048"/>
    <lineage>
        <taxon>Bacteria</taxon>
        <taxon>Pseudomonadati</taxon>
        <taxon>Pseudomonadota</taxon>
        <taxon>Betaproteobacteria</taxon>
        <taxon>Burkholderiales</taxon>
        <taxon>Oxalobacteraceae</taxon>
        <taxon>Collimonas</taxon>
    </lineage>
</organism>
<keyword evidence="10" id="KW-1185">Reference proteome</keyword>
<accession>G0AGQ0</accession>
<reference evidence="9 10" key="4">
    <citation type="journal article" date="2010" name="Environ. Microbiol.">
        <title>The bacterial genus Collimonas: mycophagy, weathering and other adaptive solutions to life in oligotrophic soil environments.</title>
        <authorList>
            <person name="Leveau J.H."/>
            <person name="Uroz S."/>
            <person name="de Boer W."/>
        </authorList>
    </citation>
    <scope>NUCLEOTIDE SEQUENCE [LARGE SCALE GENOMIC DNA]</scope>
    <source>
        <strain evidence="9 10">Ter331</strain>
    </source>
</reference>
<keyword evidence="8" id="KW-0732">Signal</keyword>
<reference evidence="9 10" key="5">
    <citation type="journal article" date="2011" name="ISME J.">
        <title>Dual transcriptional profiling of a bacterial/fungal confrontation: Collimonas fungivorans versus Aspergillus niger.</title>
        <authorList>
            <person name="Mela F."/>
            <person name="Fritsche K."/>
            <person name="de Boer W."/>
            <person name="van Veen J.A."/>
            <person name="de Graaff L.H."/>
            <person name="van den Berg M."/>
            <person name="Leveau J.H."/>
        </authorList>
    </citation>
    <scope>NUCLEOTIDE SEQUENCE [LARGE SCALE GENOMIC DNA]</scope>
    <source>
        <strain evidence="9 10">Ter331</strain>
    </source>
</reference>
<feature type="chain" id="PRO_5003396723" evidence="8">
    <location>
        <begin position="31"/>
        <end position="453"/>
    </location>
</feature>
<dbReference type="InterPro" id="IPR010130">
    <property type="entry name" value="T1SS_OMP_TolC"/>
</dbReference>
<evidence type="ECO:0000313" key="10">
    <source>
        <dbReference type="Proteomes" id="UP000008392"/>
    </source>
</evidence>
<dbReference type="eggNOG" id="COG1538">
    <property type="taxonomic scope" value="Bacteria"/>
</dbReference>
<dbReference type="PANTHER" id="PTHR30026:SF20">
    <property type="entry name" value="OUTER MEMBRANE PROTEIN TOLC"/>
    <property type="match status" value="1"/>
</dbReference>
<sequence length="453" mass="48619">MTVLLVCRKTFYIHVSCVIFTASALVPAHATDIIDAYRLAQSSDPVFESARYALESAQQKIPQARAGLLPAAGVVGNKGYTRADTRFTGEDPVDRHMKSWAWNLQLTQPLVHAGSLYAYRESELLVEQAAAQYAKAEQDMLLRVAEAYFGVLVAQEAIAAADAQISALDEQLGQVKRGYTLGIHSVTDIDETRSRLGSARSQKVAALNDLVSKRADLEKVTGQELAQLAVLGAAVTLPEPVPMDARTWMDQARTDNATVRAQTAALAAAKVDIKKNRSDYLPTIDLTSSYGSNYASNSLTTPNDYATRSKSLQIGLQVNIPLYSGGMTNARVSEAVANAGKARADLEAASRQAATDAQQAFAGVVNGVAQIEALNSAVESGVNAVKGNRAGYRLGIRINLDVLNAEQQLYAVKKDLAKVRYDTLLQGLKLKAAAGTLEEADLSGINDLLVHER</sequence>
<dbReference type="InterPro" id="IPR051906">
    <property type="entry name" value="TolC-like"/>
</dbReference>
<evidence type="ECO:0000256" key="2">
    <source>
        <dbReference type="ARBA" id="ARBA00007613"/>
    </source>
</evidence>
<dbReference type="AlphaFoldDB" id="G0AGQ0"/>
<keyword evidence="5" id="KW-0812">Transmembrane</keyword>
<gene>
    <name evidence="9" type="primary">tolC2</name>
    <name evidence="9" type="ordered locus">CFU_1831</name>
</gene>
<reference evidence="9 10" key="2">
    <citation type="journal article" date="2006" name="J. Microbiol. Methods">
        <title>Genomic flank-sequencing of plasposon insertion sites for rapid identification of functional genes.</title>
        <authorList>
            <person name="Leveau J.H."/>
            <person name="Gerards S."/>
            <person name="Fritsche K."/>
            <person name="Zondag G."/>
            <person name="van Veen J.A."/>
        </authorList>
    </citation>
    <scope>NUCLEOTIDE SEQUENCE [LARGE SCALE GENOMIC DNA]</scope>
    <source>
        <strain evidence="9 10">Ter331</strain>
    </source>
</reference>
<dbReference type="PANTHER" id="PTHR30026">
    <property type="entry name" value="OUTER MEMBRANE PROTEIN TOLC"/>
    <property type="match status" value="1"/>
</dbReference>
<evidence type="ECO:0000256" key="1">
    <source>
        <dbReference type="ARBA" id="ARBA00004442"/>
    </source>
</evidence>
<dbReference type="HOGENOM" id="CLU_012817_0_2_4"/>
<evidence type="ECO:0000256" key="6">
    <source>
        <dbReference type="ARBA" id="ARBA00023136"/>
    </source>
</evidence>
<keyword evidence="6" id="KW-0472">Membrane</keyword>
<dbReference type="KEGG" id="cfu:CFU_1831"/>
<keyword evidence="7" id="KW-0998">Cell outer membrane</keyword>
<protein>
    <submittedName>
        <fullName evidence="9">Type I secretion outer membrane protein, TolC</fullName>
    </submittedName>
</protein>
<comment type="subcellular location">
    <subcellularLocation>
        <location evidence="1">Cell outer membrane</location>
    </subcellularLocation>
</comment>
<evidence type="ECO:0000256" key="8">
    <source>
        <dbReference type="SAM" id="SignalP"/>
    </source>
</evidence>
<dbReference type="RefSeq" id="WP_014005817.1">
    <property type="nucleotide sequence ID" value="NC_015856.1"/>
</dbReference>
<dbReference type="Proteomes" id="UP000008392">
    <property type="component" value="Chromosome"/>
</dbReference>
<dbReference type="GO" id="GO:0009279">
    <property type="term" value="C:cell outer membrane"/>
    <property type="evidence" value="ECO:0007669"/>
    <property type="project" value="UniProtKB-SubCell"/>
</dbReference>
<dbReference type="NCBIfam" id="TIGR01844">
    <property type="entry name" value="type_I_sec_TolC"/>
    <property type="match status" value="1"/>
</dbReference>